<gene>
    <name evidence="2" type="ORF">LZC94_01095</name>
</gene>
<proteinExistence type="predicted"/>
<dbReference type="Proteomes" id="UP001370348">
    <property type="component" value="Chromosome"/>
</dbReference>
<protein>
    <submittedName>
        <fullName evidence="2">Uncharacterized protein</fullName>
    </submittedName>
</protein>
<keyword evidence="3" id="KW-1185">Reference proteome</keyword>
<feature type="transmembrane region" description="Helical" evidence="1">
    <location>
        <begin position="64"/>
        <end position="84"/>
    </location>
</feature>
<sequence length="299" mass="32032">MSDDFDPSVSISGERPLRVAVRAYSSVAQVGAVALQMVAVTNLAYLVEHIVYDFVDGTQTAPPLAVALGLALFSGVPWLAVALVRRWVSGTLDVDGAHWVLGLRRARIEIPRAALGSIRPFALPLPEPGLVLTTSSGRRFRLAVDDAGAVLGQLGSLADGRAQAVTVSGGATVAYADAKRGHARPRAWLLAAKWLVLPLALAVILFRLDQYIVFGGAFGQYYAFGLGAYLRSFGTYWAGTTAYLVIYASVVRLCVEPLALLVTSIAPGRARPVRRIAESVCWLAYFGLVPAYVAFRLLF</sequence>
<keyword evidence="1" id="KW-1133">Transmembrane helix</keyword>
<name>A0ABZ2LYS7_9BACT</name>
<feature type="transmembrane region" description="Helical" evidence="1">
    <location>
        <begin position="187"/>
        <end position="206"/>
    </location>
</feature>
<organism evidence="2 3">
    <name type="scientific">Pendulispora albinea</name>
    <dbReference type="NCBI Taxonomy" id="2741071"/>
    <lineage>
        <taxon>Bacteria</taxon>
        <taxon>Pseudomonadati</taxon>
        <taxon>Myxococcota</taxon>
        <taxon>Myxococcia</taxon>
        <taxon>Myxococcales</taxon>
        <taxon>Sorangiineae</taxon>
        <taxon>Pendulisporaceae</taxon>
        <taxon>Pendulispora</taxon>
    </lineage>
</organism>
<dbReference type="EMBL" id="CP089984">
    <property type="protein sequence ID" value="WXB15875.1"/>
    <property type="molecule type" value="Genomic_DNA"/>
</dbReference>
<feature type="transmembrane region" description="Helical" evidence="1">
    <location>
        <begin position="282"/>
        <end position="298"/>
    </location>
</feature>
<dbReference type="RefSeq" id="WP_394825509.1">
    <property type="nucleotide sequence ID" value="NZ_CP089984.1"/>
</dbReference>
<evidence type="ECO:0000313" key="2">
    <source>
        <dbReference type="EMBL" id="WXB15875.1"/>
    </source>
</evidence>
<evidence type="ECO:0000313" key="3">
    <source>
        <dbReference type="Proteomes" id="UP001370348"/>
    </source>
</evidence>
<feature type="transmembrane region" description="Helical" evidence="1">
    <location>
        <begin position="21"/>
        <end position="44"/>
    </location>
</feature>
<evidence type="ECO:0000256" key="1">
    <source>
        <dbReference type="SAM" id="Phobius"/>
    </source>
</evidence>
<keyword evidence="1" id="KW-0812">Transmembrane</keyword>
<keyword evidence="1" id="KW-0472">Membrane</keyword>
<feature type="transmembrane region" description="Helical" evidence="1">
    <location>
        <begin position="242"/>
        <end position="262"/>
    </location>
</feature>
<accession>A0ABZ2LYS7</accession>
<reference evidence="2 3" key="1">
    <citation type="submission" date="2021-12" db="EMBL/GenBank/DDBJ databases">
        <title>Discovery of the Pendulisporaceae a myxobacterial family with distinct sporulation behavior and unique specialized metabolism.</title>
        <authorList>
            <person name="Garcia R."/>
            <person name="Popoff A."/>
            <person name="Bader C.D."/>
            <person name="Loehr J."/>
            <person name="Walesch S."/>
            <person name="Walt C."/>
            <person name="Boldt J."/>
            <person name="Bunk B."/>
            <person name="Haeckl F.J.F.P.J."/>
            <person name="Gunesch A.P."/>
            <person name="Birkelbach J."/>
            <person name="Nuebel U."/>
            <person name="Pietschmann T."/>
            <person name="Bach T."/>
            <person name="Mueller R."/>
        </authorList>
    </citation>
    <scope>NUCLEOTIDE SEQUENCE [LARGE SCALE GENOMIC DNA]</scope>
    <source>
        <strain evidence="2 3">MSr11954</strain>
    </source>
</reference>